<evidence type="ECO:0000313" key="2">
    <source>
        <dbReference type="Proteomes" id="UP000837857"/>
    </source>
</evidence>
<feature type="non-terminal residue" evidence="1">
    <location>
        <position position="1"/>
    </location>
</feature>
<dbReference type="EMBL" id="OW152835">
    <property type="protein sequence ID" value="CAH2056206.1"/>
    <property type="molecule type" value="Genomic_DNA"/>
</dbReference>
<organism evidence="1 2">
    <name type="scientific">Iphiclides podalirius</name>
    <name type="common">scarce swallowtail</name>
    <dbReference type="NCBI Taxonomy" id="110791"/>
    <lineage>
        <taxon>Eukaryota</taxon>
        <taxon>Metazoa</taxon>
        <taxon>Ecdysozoa</taxon>
        <taxon>Arthropoda</taxon>
        <taxon>Hexapoda</taxon>
        <taxon>Insecta</taxon>
        <taxon>Pterygota</taxon>
        <taxon>Neoptera</taxon>
        <taxon>Endopterygota</taxon>
        <taxon>Lepidoptera</taxon>
        <taxon>Glossata</taxon>
        <taxon>Ditrysia</taxon>
        <taxon>Papilionoidea</taxon>
        <taxon>Papilionidae</taxon>
        <taxon>Papilioninae</taxon>
        <taxon>Iphiclides</taxon>
    </lineage>
</organism>
<evidence type="ECO:0000313" key="1">
    <source>
        <dbReference type="EMBL" id="CAH2056206.1"/>
    </source>
</evidence>
<proteinExistence type="predicted"/>
<dbReference type="Proteomes" id="UP000837857">
    <property type="component" value="Chromosome 23"/>
</dbReference>
<name>A0ABN8IF70_9NEOP</name>
<reference evidence="1" key="1">
    <citation type="submission" date="2022-03" db="EMBL/GenBank/DDBJ databases">
        <authorList>
            <person name="Martin H S."/>
        </authorList>
    </citation>
    <scope>NUCLEOTIDE SEQUENCE</scope>
</reference>
<accession>A0ABN8IF70</accession>
<sequence length="120" mass="13391">MQRLDYELKYTVRAEHYLLGLRAHVAMITRPAYQFEASVAQLLLRIELYARRNREAESAEILRLCNRLHCGDRRPLDGAGTAGAARETANSSVTISLAPRQLAPSMEPASLRTLESIGNP</sequence>
<protein>
    <submittedName>
        <fullName evidence="1">Uncharacterized protein</fullName>
    </submittedName>
</protein>
<keyword evidence="2" id="KW-1185">Reference proteome</keyword>
<gene>
    <name evidence="1" type="ORF">IPOD504_LOCUS9458</name>
</gene>